<organism evidence="3 4">
    <name type="scientific">Shouchella clausii (strain KSM-K16)</name>
    <name type="common">Alkalihalobacillus clausii</name>
    <dbReference type="NCBI Taxonomy" id="66692"/>
    <lineage>
        <taxon>Bacteria</taxon>
        <taxon>Bacillati</taxon>
        <taxon>Bacillota</taxon>
        <taxon>Bacilli</taxon>
        <taxon>Bacillales</taxon>
        <taxon>Bacillaceae</taxon>
        <taxon>Shouchella</taxon>
    </lineage>
</organism>
<reference evidence="3 4" key="3">
    <citation type="journal article" date="1997" name="Protein Eng.">
        <title>High-resolution crystal structure of M-protease: phylogeny aided analysis of the high-alkaline adaptation mechanism.</title>
        <authorList>
            <person name="Shirai T."/>
            <person name="Suzuki A."/>
            <person name="Yamane T."/>
            <person name="Ashida T."/>
            <person name="Kobayashi T."/>
            <person name="Ito S."/>
        </authorList>
    </citation>
    <scope>NUCLEOTIDE SEQUENCE [LARGE SCALE GENOMIC DNA]</scope>
    <source>
        <strain evidence="3 4">KSM-K16</strain>
    </source>
</reference>
<proteinExistence type="predicted"/>
<accession>Q5WE36</accession>
<dbReference type="Proteomes" id="UP000001168">
    <property type="component" value="Chromosome"/>
</dbReference>
<dbReference type="InterPro" id="IPR005335">
    <property type="entry name" value="Terminase_ssu"/>
</dbReference>
<dbReference type="PANTHER" id="PTHR41328">
    <property type="entry name" value="TERMINASE SMALL SUBUNIT-RELATED"/>
    <property type="match status" value="1"/>
</dbReference>
<reference evidence="3 4" key="1">
    <citation type="journal article" date="1994" name="J. Ferment. Bioeng.">
        <title>Molecular cloning and nucleotide sequence of the gene for an alkaline protease from the alkalophilic Bacillus sp. KSM-K16.</title>
        <authorList>
            <person name="Hakamada Y."/>
            <person name="Kobayashi T."/>
            <person name="Hitomi J."/>
            <person name="Kawai S."/>
            <person name="Ito S."/>
        </authorList>
    </citation>
    <scope>NUCLEOTIDE SEQUENCE [LARGE SCALE GENOMIC DNA]</scope>
    <source>
        <strain evidence="3 4">KSM-K16</strain>
    </source>
</reference>
<evidence type="ECO:0000256" key="1">
    <source>
        <dbReference type="ARBA" id="ARBA00022612"/>
    </source>
</evidence>
<protein>
    <submittedName>
        <fullName evidence="3">Terminase small subunit G1p</fullName>
    </submittedName>
</protein>
<dbReference type="InterPro" id="IPR052404">
    <property type="entry name" value="SPP1-like_terminase"/>
</dbReference>
<dbReference type="AlphaFoldDB" id="Q5WE36"/>
<evidence type="ECO:0000313" key="4">
    <source>
        <dbReference type="Proteomes" id="UP000001168"/>
    </source>
</evidence>
<reference evidence="4" key="4">
    <citation type="submission" date="2003-10" db="EMBL/GenBank/DDBJ databases">
        <title>The complete genome sequence of the alkaliphilic Bacillus clausii KSM-K16.</title>
        <authorList>
            <person name="Takaki Y."/>
            <person name="Kageyama Y."/>
            <person name="Shimamura S."/>
            <person name="Suzuki H."/>
            <person name="Nishi S."/>
            <person name="Hatada Y."/>
            <person name="Kawai S."/>
            <person name="Ito S."/>
            <person name="Horikoshi K."/>
        </authorList>
    </citation>
    <scope>NUCLEOTIDE SEQUENCE [LARGE SCALE GENOMIC DNA]</scope>
    <source>
        <strain evidence="4">KSM-K16</strain>
    </source>
</reference>
<dbReference type="InterPro" id="IPR038713">
    <property type="entry name" value="Terminase_Gp1_N_sf"/>
</dbReference>
<dbReference type="RefSeq" id="WP_011247682.1">
    <property type="nucleotide sequence ID" value="NC_006582.1"/>
</dbReference>
<evidence type="ECO:0000256" key="2">
    <source>
        <dbReference type="ARBA" id="ARBA00023219"/>
    </source>
</evidence>
<dbReference type="HOGENOM" id="CLU_064914_5_1_9"/>
<sequence>MKLTEKQKRFADYYIETANATEAARRAGYSKKTARAIGQENLTKPDIRAYIDERIAEKDAERIAKQDEILAYLTAVMRGEHKEEVLRGIGEGAQKIDEMDVAASQRIRAAELLGKRYAMWTEKQEVDVNGAVTFVDDIGDDDSGG</sequence>
<keyword evidence="2" id="KW-0231">Viral genome packaging</keyword>
<reference evidence="3 4" key="5">
    <citation type="journal article" date="2007" name="Extremophiles">
        <title>Intragenomic diversity of the V1 regions of 16S rRNA genes in high-alkaline protease-producing Bacillus clausii spp.</title>
        <authorList>
            <person name="Kageyama Y."/>
            <person name="Takaki Y."/>
            <person name="Shimamura S."/>
            <person name="Nishi S."/>
            <person name="Nogi Y."/>
            <person name="Uchimura K."/>
            <person name="Kobayashi T."/>
            <person name="Hitomi J."/>
            <person name="Ozaki K."/>
            <person name="Kawai S."/>
            <person name="Ito S."/>
            <person name="Horikoshi K."/>
        </authorList>
    </citation>
    <scope>NUCLEOTIDE SEQUENCE [LARGE SCALE GENOMIC DNA]</scope>
    <source>
        <strain evidence="3 4">KSM-K16</strain>
    </source>
</reference>
<dbReference type="EMBL" id="AP006627">
    <property type="protein sequence ID" value="BAD65374.1"/>
    <property type="molecule type" value="Genomic_DNA"/>
</dbReference>
<dbReference type="KEGG" id="bcl:ABC2840"/>
<dbReference type="PANTHER" id="PTHR41328:SF2">
    <property type="entry name" value="TERMINASE SMALL SUBUNIT"/>
    <property type="match status" value="1"/>
</dbReference>
<dbReference type="GO" id="GO:0051276">
    <property type="term" value="P:chromosome organization"/>
    <property type="evidence" value="ECO:0007669"/>
    <property type="project" value="InterPro"/>
</dbReference>
<keyword evidence="1" id="KW-1188">Viral release from host cell</keyword>
<dbReference type="Gene3D" id="6.10.140.2160">
    <property type="match status" value="1"/>
</dbReference>
<dbReference type="OrthoDB" id="7358785at2"/>
<name>Q5WE36_SHOC1</name>
<gene>
    <name evidence="3" type="ordered locus">ABC2840</name>
</gene>
<dbReference type="STRING" id="66692.ABC2840"/>
<reference evidence="3 4" key="2">
    <citation type="journal article" date="1995" name="Appl. Microbiol. Biotechnol.">
        <title>Purification and properties of an alkaline protease from alkalophilic Bacillus sp. KSM-K16.</title>
        <authorList>
            <person name="Kobayashi T."/>
            <person name="Hakamada Y."/>
            <person name="Adachi S."/>
            <person name="Hitomi J."/>
            <person name="Yoshimatsu T."/>
            <person name="Koike K."/>
            <person name="Kawai S."/>
            <person name="Ito S."/>
        </authorList>
    </citation>
    <scope>NUCLEOTIDE SEQUENCE [LARGE SCALE GENOMIC DNA]</scope>
    <source>
        <strain evidence="3 4">KSM-K16</strain>
    </source>
</reference>
<dbReference type="Gene3D" id="1.10.10.1400">
    <property type="entry name" value="Terminase, small subunit, N-terminal DNA-binding domain, HTH motif"/>
    <property type="match status" value="1"/>
</dbReference>
<dbReference type="Pfam" id="PF03592">
    <property type="entry name" value="Terminase_2"/>
    <property type="match status" value="1"/>
</dbReference>
<dbReference type="eggNOG" id="COG3728">
    <property type="taxonomic scope" value="Bacteria"/>
</dbReference>
<evidence type="ECO:0000313" key="3">
    <source>
        <dbReference type="EMBL" id="BAD65374.1"/>
    </source>
</evidence>
<keyword evidence="4" id="KW-1185">Reference proteome</keyword>